<reference evidence="2" key="1">
    <citation type="submission" date="2024-03" db="EMBL/GenBank/DDBJ databases">
        <title>Chitinophaga horti sp. nov., isolated from garden soil.</title>
        <authorList>
            <person name="Lee D.S."/>
            <person name="Han D.M."/>
            <person name="Baek J.H."/>
            <person name="Choi D.G."/>
            <person name="Jeon J.H."/>
            <person name="Jeon C.O."/>
        </authorList>
    </citation>
    <scope>NUCLEOTIDE SEQUENCE [LARGE SCALE GENOMIC DNA]</scope>
    <source>
        <strain evidence="2">GPA1</strain>
    </source>
</reference>
<gene>
    <name evidence="1" type="ORF">WJU16_22660</name>
</gene>
<evidence type="ECO:0000313" key="2">
    <source>
        <dbReference type="Proteomes" id="UP001485459"/>
    </source>
</evidence>
<protein>
    <submittedName>
        <fullName evidence="1">Pseudouridylate synthase</fullName>
    </submittedName>
</protein>
<dbReference type="Proteomes" id="UP001485459">
    <property type="component" value="Chromosome"/>
</dbReference>
<organism evidence="1 2">
    <name type="scientific">Chitinophaga pollutisoli</name>
    <dbReference type="NCBI Taxonomy" id="3133966"/>
    <lineage>
        <taxon>Bacteria</taxon>
        <taxon>Pseudomonadati</taxon>
        <taxon>Bacteroidota</taxon>
        <taxon>Chitinophagia</taxon>
        <taxon>Chitinophagales</taxon>
        <taxon>Chitinophagaceae</taxon>
        <taxon>Chitinophaga</taxon>
    </lineage>
</organism>
<accession>A0ABZ2YLZ1</accession>
<proteinExistence type="predicted"/>
<sequence length="265" mass="28799">MIETGDDGYTAIAAQEAFCSFPDQAAASILAEGTSLAPGGAIHPLCAIAVAELQRYLAMQNEWKHNFGLDAGGEGAVIGKMFGVLVARTPDGTMGYLAAFSGKLANGNHHSRFVAPVFDGLANGGFVNAGMLRLTEINQQIAELEKECASFHQPSILRLKSLRKSHSVRLQRKIHEQYNFINKAGISRNMVDIFADHGYKQPPAGAGECAGPKLLQHAFRHRLEPLALAEFWWGLSPKSATWKHGEFYKPCKEKCAPILGYMLSS</sequence>
<dbReference type="EMBL" id="CP149822">
    <property type="protein sequence ID" value="WZN40768.1"/>
    <property type="molecule type" value="Genomic_DNA"/>
</dbReference>
<keyword evidence="2" id="KW-1185">Reference proteome</keyword>
<evidence type="ECO:0000313" key="1">
    <source>
        <dbReference type="EMBL" id="WZN40768.1"/>
    </source>
</evidence>
<name>A0ABZ2YLZ1_9BACT</name>
<dbReference type="RefSeq" id="WP_341835633.1">
    <property type="nucleotide sequence ID" value="NZ_CP149822.1"/>
</dbReference>